<organism evidence="2 3">
    <name type="scientific">Novilysobacter luteus</name>
    <dbReference type="NCBI Taxonomy" id="2822368"/>
    <lineage>
        <taxon>Bacteria</taxon>
        <taxon>Pseudomonadati</taxon>
        <taxon>Pseudomonadota</taxon>
        <taxon>Gammaproteobacteria</taxon>
        <taxon>Lysobacterales</taxon>
        <taxon>Lysobacteraceae</taxon>
        <taxon>Novilysobacter</taxon>
    </lineage>
</organism>
<keyword evidence="3" id="KW-1185">Reference proteome</keyword>
<dbReference type="EMBL" id="OU015430">
    <property type="protein sequence ID" value="CAG4976171.1"/>
    <property type="molecule type" value="Genomic_DNA"/>
</dbReference>
<feature type="compositionally biased region" description="Gly residues" evidence="1">
    <location>
        <begin position="282"/>
        <end position="293"/>
    </location>
</feature>
<dbReference type="InterPro" id="IPR012434">
    <property type="entry name" value="DUF1631"/>
</dbReference>
<accession>A0ABN7QY11</accession>
<protein>
    <recommendedName>
        <fullName evidence="4">DUF1631 family protein</fullName>
    </recommendedName>
</protein>
<dbReference type="Pfam" id="PF07793">
    <property type="entry name" value="DUF1631"/>
    <property type="match status" value="1"/>
</dbReference>
<name>A0ABN7QY11_9GAMM</name>
<reference evidence="2 3" key="1">
    <citation type="submission" date="2021-04" db="EMBL/GenBank/DDBJ databases">
        <authorList>
            <person name="Rodrigo-Torres L."/>
            <person name="Arahal R. D."/>
            <person name="Lucena T."/>
        </authorList>
    </citation>
    <scope>NUCLEOTIDE SEQUENCE [LARGE SCALE GENOMIC DNA]</scope>
    <source>
        <strain evidence="2 3">CECT 30171</strain>
    </source>
</reference>
<evidence type="ECO:0000256" key="1">
    <source>
        <dbReference type="SAM" id="MobiDB-lite"/>
    </source>
</evidence>
<evidence type="ECO:0000313" key="2">
    <source>
        <dbReference type="EMBL" id="CAG4976171.1"/>
    </source>
</evidence>
<evidence type="ECO:0008006" key="4">
    <source>
        <dbReference type="Google" id="ProtNLM"/>
    </source>
</evidence>
<dbReference type="RefSeq" id="WP_215218635.1">
    <property type="nucleotide sequence ID" value="NZ_OU015430.1"/>
</dbReference>
<evidence type="ECO:0000313" key="3">
    <source>
        <dbReference type="Proteomes" id="UP000680116"/>
    </source>
</evidence>
<proteinExistence type="predicted"/>
<feature type="region of interest" description="Disordered" evidence="1">
    <location>
        <begin position="282"/>
        <end position="315"/>
    </location>
</feature>
<dbReference type="Proteomes" id="UP000680116">
    <property type="component" value="Chromosome"/>
</dbReference>
<feature type="compositionally biased region" description="Gly residues" evidence="1">
    <location>
        <begin position="232"/>
        <end position="249"/>
    </location>
</feature>
<gene>
    <name evidence="2" type="ORF">LYB30171_02113</name>
</gene>
<sequence length="790" mass="84846">MRVLEEVKRLALELLGGLPATLYPDIEEALKTAVHDDDGRDAPQLLYQNQAALWVLRQHQSAHVMRYRQNVGQGFDEFRALRIRNRGELPLGLIDESQIDFHLAGQNLAESLGHRFKAMLEQLRGRLQVVTTVLGLPPIPNPVGPTRLADAFVETFTDEQIPAALRALLFGHYERELGKVLGEFYAQVNELLARSGFGGSVEQPPAAPTIRRPIPSPAPTGPTDSPYADTYGHGGGPVPGQAGVAGGQSAGWNPDAAGATGYGMGGQGGAAGTGAGTGTGTGGGYGAEMGHGTAGSAPGQPGQPGHPGTGDRAAPTSAELGELRQMLHAWRDGRMAPTTPATGAPVQQPGSRRELRVDEVVSVASLLQGEPSDVFARALAGSGRLATAIRDQLNDGSRRLGLDPEHIRFSGDEEDAIDLVALLFDSLFQSHHLQDRARRLYARLVLPFVKVALTDQSLFVQPAHPARRLLDAITEACAGNKGETPQERELLDRAAAASQRVVAEYNEDLAIFETAHAELDALLQQQRRRIELQAERAAKATFGRERLSNAREQADSVLARRLAAPPLSRGVAEFLTGSWRHHLVQVLLREGGESERYREAIALGDALVDADRIASEGRGRDLATRLLALQPAIIACLGSSGLDHSAAEHGLAVLVKGLIYPHAPRDLHDAPPATPDDDDAERGLWVAGGTDTLRFDPAMAEQMRALEPGEWLQMTDIHGESVDAKVAWVSPLTARRLLVNRRGLRVLVASVEELASLHAAGRLQLGCEPTAFEQAMRQVRQQLDRAVGQH</sequence>
<feature type="region of interest" description="Disordered" evidence="1">
    <location>
        <begin position="197"/>
        <end position="252"/>
    </location>
</feature>